<dbReference type="Gene3D" id="1.50.10.10">
    <property type="match status" value="1"/>
</dbReference>
<evidence type="ECO:0000256" key="4">
    <source>
        <dbReference type="RuleBase" id="RU361180"/>
    </source>
</evidence>
<evidence type="ECO:0000256" key="1">
    <source>
        <dbReference type="ARBA" id="ARBA00005615"/>
    </source>
</evidence>
<evidence type="ECO:0000313" key="6">
    <source>
        <dbReference type="EMBL" id="EAZ16710.1"/>
    </source>
</evidence>
<evidence type="ECO:0000256" key="5">
    <source>
        <dbReference type="SAM" id="MobiDB-lite"/>
    </source>
</evidence>
<organism evidence="6">
    <name type="scientific">Oryza sativa subsp. japonica</name>
    <name type="common">Rice</name>
    <dbReference type="NCBI Taxonomy" id="39947"/>
    <lineage>
        <taxon>Eukaryota</taxon>
        <taxon>Viridiplantae</taxon>
        <taxon>Streptophyta</taxon>
        <taxon>Embryophyta</taxon>
        <taxon>Tracheophyta</taxon>
        <taxon>Spermatophyta</taxon>
        <taxon>Magnoliopsida</taxon>
        <taxon>Liliopsida</taxon>
        <taxon>Poales</taxon>
        <taxon>Poaceae</taxon>
        <taxon>BOP clade</taxon>
        <taxon>Oryzoideae</taxon>
        <taxon>Oryzeae</taxon>
        <taxon>Oryzinae</taxon>
        <taxon>Oryza</taxon>
        <taxon>Oryza sativa</taxon>
    </lineage>
</organism>
<comment type="similarity">
    <text evidence="1 4">Belongs to the glycosyl hydrolase 37 family.</text>
</comment>
<dbReference type="PANTHER" id="PTHR23403:SF1">
    <property type="entry name" value="TREHALASE"/>
    <property type="match status" value="1"/>
</dbReference>
<dbReference type="SUPFAM" id="SSF48208">
    <property type="entry name" value="Six-hairpin glycosidases"/>
    <property type="match status" value="1"/>
</dbReference>
<gene>
    <name evidence="6" type="ORF">OsJ_32186</name>
</gene>
<dbReference type="PROSITE" id="PS00928">
    <property type="entry name" value="TREHALASE_2"/>
    <property type="match status" value="1"/>
</dbReference>
<dbReference type="InterPro" id="IPR012341">
    <property type="entry name" value="6hp_glycosidase-like_sf"/>
</dbReference>
<dbReference type="Proteomes" id="UP000007752">
    <property type="component" value="Chromosome 10"/>
</dbReference>
<evidence type="ECO:0000256" key="3">
    <source>
        <dbReference type="ARBA" id="ARBA00023295"/>
    </source>
</evidence>
<accession>A3C6J7</accession>
<dbReference type="PRINTS" id="PR00744">
    <property type="entry name" value="GLHYDRLASE37"/>
</dbReference>
<dbReference type="EC" id="3.2.1.28" evidence="4"/>
<keyword evidence="3 4" id="KW-0326">Glycosidase</keyword>
<dbReference type="InterPro" id="IPR018232">
    <property type="entry name" value="Glyco_hydro_37_CS"/>
</dbReference>
<sequence>MEAYISRYFALAGSDLVAAADPPDFERDPPGVSLPRVERAEARAWALEVHALWKDLTRRVAPAVAARPDRHTLLPLPGRVVVPGSRFREVYYWDSYWVVRGLLVSKMYETAKDIVLNLVYLVEKYGFVLNGARSYYTNRSQPPLLSSMVLDIYMATGDMAFVRRVFPSLLKEHSFWMSEVHNVAVMDNHGRDEEFASKLSTAAKEKFYHQVASTAETGWDFSSRWMRDSTDMTTLTTSCIIPVDLNTFILKMEQDIAFFAKLIGESTTSEIFSEASKARHNAIDSVLWNADMEQWLDYWLPTDGNCQGVYQWKSISQNRAIFASNFVPLWLNAQHSGLEQFVDEAKSVRVMRSLQKSGLLQPAGIATSLSNTGQQWDFPNGWAPLQHLIVEGLLRSGSGEARELAEDIATRWVRTNYDAYKATGAMHEKYDVVTCGKSGGGGEYKPQMQNVARLGSRLCLGKTMARGVGRCRRRSLPQTSRPQRVALMDAAAGRDPADAVESLSELALVPRRSRGEEPEPASEEGGAWPWSWAHGGAPAARRDVRAKGIVLQSAVANSPWMDQIRLYLNANANLCSWKIKGLEKGGFLGLEGGGGGLVGAGARRTKRVPVEPQGWRTVRREPPKTEKDGMGVLAVAQRETMVGDGWWRAHWQDKAQMNLKVLLLSASFERTKGTCTELAATATGGVLIDDLRAPSGSEQQAARWKVRYAYGDIGLQYREYETVTYVASRMLAIYAACHRVLHEVRRRLSDVALAKVLDFSTPLEGFFHAFGLDDLFPGLDNRGTPW</sequence>
<keyword evidence="2 4" id="KW-0378">Hydrolase</keyword>
<protein>
    <recommendedName>
        <fullName evidence="4">Trehalase</fullName>
        <ecNumber evidence="4">3.2.1.28</ecNumber>
    </recommendedName>
    <alternativeName>
        <fullName evidence="4">Alpha-trehalose glucohydrolase</fullName>
    </alternativeName>
</protein>
<dbReference type="Pfam" id="PF01204">
    <property type="entry name" value="Trehalase"/>
    <property type="match status" value="1"/>
</dbReference>
<evidence type="ECO:0000256" key="2">
    <source>
        <dbReference type="ARBA" id="ARBA00022801"/>
    </source>
</evidence>
<dbReference type="InterPro" id="IPR008928">
    <property type="entry name" value="6-hairpin_glycosidase_sf"/>
</dbReference>
<dbReference type="PANTHER" id="PTHR23403">
    <property type="entry name" value="TREHALASE"/>
    <property type="match status" value="1"/>
</dbReference>
<dbReference type="GO" id="GO:0004555">
    <property type="term" value="F:alpha,alpha-trehalase activity"/>
    <property type="evidence" value="ECO:0007669"/>
    <property type="project" value="UniProtKB-EC"/>
</dbReference>
<comment type="catalytic activity">
    <reaction evidence="4">
        <text>alpha,alpha-trehalose + H2O = alpha-D-glucose + beta-D-glucose</text>
        <dbReference type="Rhea" id="RHEA:32675"/>
        <dbReference type="ChEBI" id="CHEBI:15377"/>
        <dbReference type="ChEBI" id="CHEBI:15903"/>
        <dbReference type="ChEBI" id="CHEBI:16551"/>
        <dbReference type="ChEBI" id="CHEBI:17925"/>
        <dbReference type="EC" id="3.2.1.28"/>
    </reaction>
</comment>
<name>A3C6J7_ORYSJ</name>
<reference evidence="6" key="1">
    <citation type="journal article" date="2005" name="PLoS Biol.">
        <title>The genomes of Oryza sativa: a history of duplications.</title>
        <authorList>
            <person name="Yu J."/>
            <person name="Wang J."/>
            <person name="Lin W."/>
            <person name="Li S."/>
            <person name="Li H."/>
            <person name="Zhou J."/>
            <person name="Ni P."/>
            <person name="Dong W."/>
            <person name="Hu S."/>
            <person name="Zeng C."/>
            <person name="Zhang J."/>
            <person name="Zhang Y."/>
            <person name="Li R."/>
            <person name="Xu Z."/>
            <person name="Li S."/>
            <person name="Li X."/>
            <person name="Zheng H."/>
            <person name="Cong L."/>
            <person name="Lin L."/>
            <person name="Yin J."/>
            <person name="Geng J."/>
            <person name="Li G."/>
            <person name="Shi J."/>
            <person name="Liu J."/>
            <person name="Lv H."/>
            <person name="Li J."/>
            <person name="Wang J."/>
            <person name="Deng Y."/>
            <person name="Ran L."/>
            <person name="Shi X."/>
            <person name="Wang X."/>
            <person name="Wu Q."/>
            <person name="Li C."/>
            <person name="Ren X."/>
            <person name="Wang J."/>
            <person name="Wang X."/>
            <person name="Li D."/>
            <person name="Liu D."/>
            <person name="Zhang X."/>
            <person name="Ji Z."/>
            <person name="Zhao W."/>
            <person name="Sun Y."/>
            <person name="Zhang Z."/>
            <person name="Bao J."/>
            <person name="Han Y."/>
            <person name="Dong L."/>
            <person name="Ji J."/>
            <person name="Chen P."/>
            <person name="Wu S."/>
            <person name="Liu J."/>
            <person name="Xiao Y."/>
            <person name="Bu D."/>
            <person name="Tan J."/>
            <person name="Yang L."/>
            <person name="Ye C."/>
            <person name="Zhang J."/>
            <person name="Xu J."/>
            <person name="Zhou Y."/>
            <person name="Yu Y."/>
            <person name="Zhang B."/>
            <person name="Zhuang S."/>
            <person name="Wei H."/>
            <person name="Liu B."/>
            <person name="Lei M."/>
            <person name="Yu H."/>
            <person name="Li Y."/>
            <person name="Xu H."/>
            <person name="Wei S."/>
            <person name="He X."/>
            <person name="Fang L."/>
            <person name="Zhang Z."/>
            <person name="Zhang Y."/>
            <person name="Huang X."/>
            <person name="Su Z."/>
            <person name="Tong W."/>
            <person name="Li J."/>
            <person name="Tong Z."/>
            <person name="Li S."/>
            <person name="Ye J."/>
            <person name="Wang L."/>
            <person name="Fang L."/>
            <person name="Lei T."/>
            <person name="Chen C."/>
            <person name="Chen H."/>
            <person name="Xu Z."/>
            <person name="Li H."/>
            <person name="Huang H."/>
            <person name="Zhang F."/>
            <person name="Xu H."/>
            <person name="Li N."/>
            <person name="Zhao C."/>
            <person name="Li S."/>
            <person name="Dong L."/>
            <person name="Huang Y."/>
            <person name="Li L."/>
            <person name="Xi Y."/>
            <person name="Qi Q."/>
            <person name="Li W."/>
            <person name="Zhang B."/>
            <person name="Hu W."/>
            <person name="Zhang Y."/>
            <person name="Tian X."/>
            <person name="Jiao Y."/>
            <person name="Liang X."/>
            <person name="Jin J."/>
            <person name="Gao L."/>
            <person name="Zheng W."/>
            <person name="Hao B."/>
            <person name="Liu S."/>
            <person name="Wang W."/>
            <person name="Yuan L."/>
            <person name="Cao M."/>
            <person name="McDermott J."/>
            <person name="Samudrala R."/>
            <person name="Wang J."/>
            <person name="Wong G.K."/>
            <person name="Yang H."/>
        </authorList>
    </citation>
    <scope>NUCLEOTIDE SEQUENCE [LARGE SCALE GENOMIC DNA]</scope>
</reference>
<feature type="region of interest" description="Disordered" evidence="5">
    <location>
        <begin position="510"/>
        <end position="534"/>
    </location>
</feature>
<proteinExistence type="inferred from homology"/>
<dbReference type="GO" id="GO:0005991">
    <property type="term" value="P:trehalose metabolic process"/>
    <property type="evidence" value="ECO:0007669"/>
    <property type="project" value="InterPro"/>
</dbReference>
<dbReference type="EMBL" id="CM000147">
    <property type="protein sequence ID" value="EAZ16710.1"/>
    <property type="molecule type" value="Genomic_DNA"/>
</dbReference>
<dbReference type="InterPro" id="IPR001661">
    <property type="entry name" value="Glyco_hydro_37"/>
</dbReference>
<reference evidence="6" key="2">
    <citation type="submission" date="2008-12" db="EMBL/GenBank/DDBJ databases">
        <title>Improved gene annotation of the rice (Oryza sativa) genomes.</title>
        <authorList>
            <person name="Wang J."/>
            <person name="Li R."/>
            <person name="Fan W."/>
            <person name="Huang Q."/>
            <person name="Zhang J."/>
            <person name="Zhou Y."/>
            <person name="Hu Y."/>
            <person name="Zi S."/>
            <person name="Li J."/>
            <person name="Ni P."/>
            <person name="Zheng H."/>
            <person name="Zhang Y."/>
            <person name="Zhao M."/>
            <person name="Hao Q."/>
            <person name="McDermott J."/>
            <person name="Samudrala R."/>
            <person name="Kristiansen K."/>
            <person name="Wong G.K.-S."/>
        </authorList>
    </citation>
    <scope>NUCLEOTIDE SEQUENCE</scope>
</reference>
<dbReference type="AlphaFoldDB" id="A3C6J7"/>